<organism evidence="1 2">
    <name type="scientific">Lepraria neglecta</name>
    <dbReference type="NCBI Taxonomy" id="209136"/>
    <lineage>
        <taxon>Eukaryota</taxon>
        <taxon>Fungi</taxon>
        <taxon>Dikarya</taxon>
        <taxon>Ascomycota</taxon>
        <taxon>Pezizomycotina</taxon>
        <taxon>Lecanoromycetes</taxon>
        <taxon>OSLEUM clade</taxon>
        <taxon>Lecanoromycetidae</taxon>
        <taxon>Lecanorales</taxon>
        <taxon>Lecanorineae</taxon>
        <taxon>Stereocaulaceae</taxon>
        <taxon>Lepraria</taxon>
    </lineage>
</organism>
<evidence type="ECO:0000313" key="2">
    <source>
        <dbReference type="Proteomes" id="UP001276659"/>
    </source>
</evidence>
<dbReference type="AlphaFoldDB" id="A0AAD9ZHW4"/>
<name>A0AAD9ZHW4_9LECA</name>
<reference evidence="1" key="1">
    <citation type="submission" date="2022-11" db="EMBL/GenBank/DDBJ databases">
        <title>Chromosomal genome sequence assembly and mating type (MAT) locus characterization of the leprose asexual lichenized fungus Lepraria neglecta (Nyl.) Erichsen.</title>
        <authorList>
            <person name="Allen J.L."/>
            <person name="Pfeffer B."/>
        </authorList>
    </citation>
    <scope>NUCLEOTIDE SEQUENCE</scope>
    <source>
        <strain evidence="1">Allen 5258</strain>
    </source>
</reference>
<keyword evidence="2" id="KW-1185">Reference proteome</keyword>
<protein>
    <recommendedName>
        <fullName evidence="3">Toxin biosynthesis protein</fullName>
    </recommendedName>
</protein>
<dbReference type="Gene3D" id="3.40.50.1820">
    <property type="entry name" value="alpha/beta hydrolase"/>
    <property type="match status" value="1"/>
</dbReference>
<comment type="caution">
    <text evidence="1">The sequence shown here is derived from an EMBL/GenBank/DDBJ whole genome shotgun (WGS) entry which is preliminary data.</text>
</comment>
<dbReference type="Proteomes" id="UP001276659">
    <property type="component" value="Unassembled WGS sequence"/>
</dbReference>
<evidence type="ECO:0008006" key="3">
    <source>
        <dbReference type="Google" id="ProtNLM"/>
    </source>
</evidence>
<dbReference type="SUPFAM" id="SSF53474">
    <property type="entry name" value="alpha/beta-Hydrolases"/>
    <property type="match status" value="1"/>
</dbReference>
<dbReference type="EMBL" id="JASNWA010000003">
    <property type="protein sequence ID" value="KAK3177872.1"/>
    <property type="molecule type" value="Genomic_DNA"/>
</dbReference>
<sequence>MPVNLSLMHPRLLSTIVLIEPVILDEHVGGPGPALMATMRRDTWDSRAKAENSLRKAFGTWDIRFLTKFFDYGLRVNPTALQGQSRDKSTSPQAVTLTTGKHQEAWAYAQMNFEPKEAGLDRLILPDWDDKFGLPNIAFRPESFTAMQNLPFIRPGVLYVFGAESPLSSPQLQDQKLARTGVSTGGSGGRAEGKVDKRIIQNSGHLVVMEQPRATANATATWIKKWFEQWLVDERTIQEYKSKKSDNEMRQVSKAWIEAVKLPTNAPRPRSSKL</sequence>
<accession>A0AAD9ZHW4</accession>
<evidence type="ECO:0000313" key="1">
    <source>
        <dbReference type="EMBL" id="KAK3177872.1"/>
    </source>
</evidence>
<dbReference type="InterPro" id="IPR029058">
    <property type="entry name" value="AB_hydrolase_fold"/>
</dbReference>
<proteinExistence type="predicted"/>
<gene>
    <name evidence="1" type="ORF">OEA41_000004</name>
</gene>